<dbReference type="Pfam" id="PF26353">
    <property type="entry name" value="YhfM"/>
    <property type="match status" value="1"/>
</dbReference>
<evidence type="ECO:0000313" key="3">
    <source>
        <dbReference type="Proteomes" id="UP001549104"/>
    </source>
</evidence>
<evidence type="ECO:0000259" key="1">
    <source>
        <dbReference type="Pfam" id="PF26353"/>
    </source>
</evidence>
<keyword evidence="3" id="KW-1185">Reference proteome</keyword>
<comment type="caution">
    <text evidence="2">The sequence shown here is derived from an EMBL/GenBank/DDBJ whole genome shotgun (WGS) entry which is preliminary data.</text>
</comment>
<dbReference type="RefSeq" id="WP_187047299.1">
    <property type="nucleotide sequence ID" value="NZ_JBEPME010000006.1"/>
</dbReference>
<dbReference type="EMBL" id="JBEPME010000006">
    <property type="protein sequence ID" value="MET3658736.1"/>
    <property type="molecule type" value="Genomic_DNA"/>
</dbReference>
<evidence type="ECO:0000313" key="2">
    <source>
        <dbReference type="EMBL" id="MET3658736.1"/>
    </source>
</evidence>
<name>A0ABV2KCD9_SPOPS</name>
<feature type="domain" description="YhfM-like" evidence="1">
    <location>
        <begin position="30"/>
        <end position="102"/>
    </location>
</feature>
<sequence length="110" mass="12324">MKELSMLFIILGTLLVGSFQKEQIETKTGYLDLKEKSGIAIFSKAVSDSTSELGIVNMVNPSYRFDLGEESYSLWISEDNGTIMNTKDTHTIYRLSTSSVQEVNGFVNRD</sequence>
<proteinExistence type="predicted"/>
<organism evidence="2 3">
    <name type="scientific">Sporosarcina psychrophila</name>
    <name type="common">Bacillus psychrophilus</name>
    <dbReference type="NCBI Taxonomy" id="1476"/>
    <lineage>
        <taxon>Bacteria</taxon>
        <taxon>Bacillati</taxon>
        <taxon>Bacillota</taxon>
        <taxon>Bacilli</taxon>
        <taxon>Bacillales</taxon>
        <taxon>Caryophanaceae</taxon>
        <taxon>Sporosarcina</taxon>
    </lineage>
</organism>
<dbReference type="InterPro" id="IPR058780">
    <property type="entry name" value="YhfM-like_dom"/>
</dbReference>
<dbReference type="Proteomes" id="UP001549104">
    <property type="component" value="Unassembled WGS sequence"/>
</dbReference>
<reference evidence="2 3" key="1">
    <citation type="submission" date="2024-06" db="EMBL/GenBank/DDBJ databases">
        <title>Sorghum-associated microbial communities from plants grown in Nebraska, USA.</title>
        <authorList>
            <person name="Schachtman D."/>
        </authorList>
    </citation>
    <scope>NUCLEOTIDE SEQUENCE [LARGE SCALE GENOMIC DNA]</scope>
    <source>
        <strain evidence="2 3">1288</strain>
    </source>
</reference>
<accession>A0ABV2KCD9</accession>
<gene>
    <name evidence="2" type="ORF">ABIC55_003854</name>
</gene>
<protein>
    <recommendedName>
        <fullName evidence="1">YhfM-like domain-containing protein</fullName>
    </recommendedName>
</protein>